<dbReference type="Gene3D" id="1.10.4160.10">
    <property type="entry name" value="Hydantoin permease"/>
    <property type="match status" value="1"/>
</dbReference>
<accession>A0A0C7NQY8</accession>
<dbReference type="GO" id="GO:0005886">
    <property type="term" value="C:plasma membrane"/>
    <property type="evidence" value="ECO:0007669"/>
    <property type="project" value="TreeGrafter"/>
</dbReference>
<feature type="transmembrane region" description="Helical" evidence="6">
    <location>
        <begin position="307"/>
        <end position="325"/>
    </location>
</feature>
<dbReference type="OrthoDB" id="369076at2"/>
<feature type="transmembrane region" description="Helical" evidence="6">
    <location>
        <begin position="156"/>
        <end position="176"/>
    </location>
</feature>
<feature type="transmembrane region" description="Helical" evidence="6">
    <location>
        <begin position="196"/>
        <end position="215"/>
    </location>
</feature>
<dbReference type="EMBL" id="LN824141">
    <property type="protein sequence ID" value="CEP78262.1"/>
    <property type="molecule type" value="Genomic_DNA"/>
</dbReference>
<feature type="transmembrane region" description="Helical" evidence="6">
    <location>
        <begin position="21"/>
        <end position="40"/>
    </location>
</feature>
<feature type="transmembrane region" description="Helical" evidence="6">
    <location>
        <begin position="368"/>
        <end position="386"/>
    </location>
</feature>
<dbReference type="PANTHER" id="PTHR30569">
    <property type="entry name" value="CYTOSINE TRANSPORTER CODB"/>
    <property type="match status" value="1"/>
</dbReference>
<evidence type="ECO:0000256" key="2">
    <source>
        <dbReference type="ARBA" id="ARBA00008974"/>
    </source>
</evidence>
<dbReference type="STRING" id="1006576.DTL3_0958"/>
<feature type="transmembrane region" description="Helical" evidence="6">
    <location>
        <begin position="93"/>
        <end position="118"/>
    </location>
</feature>
<feature type="transmembrane region" description="Helical" evidence="6">
    <location>
        <begin position="46"/>
        <end position="66"/>
    </location>
</feature>
<dbReference type="PATRIC" id="fig|1006576.9.peg.946"/>
<keyword evidence="4 6" id="KW-1133">Transmembrane helix</keyword>
<comment type="similarity">
    <text evidence="2">Belongs to the purine-cytosine permease (2.A.39) family.</text>
</comment>
<evidence type="ECO:0000256" key="3">
    <source>
        <dbReference type="ARBA" id="ARBA00022692"/>
    </source>
</evidence>
<evidence type="ECO:0000256" key="6">
    <source>
        <dbReference type="SAM" id="Phobius"/>
    </source>
</evidence>
<feature type="transmembrane region" description="Helical" evidence="6">
    <location>
        <begin position="227"/>
        <end position="252"/>
    </location>
</feature>
<keyword evidence="5 6" id="KW-0472">Membrane</keyword>
<keyword evidence="3 6" id="KW-0812">Transmembrane</keyword>
<comment type="subcellular location">
    <subcellularLocation>
        <location evidence="1">Membrane</location>
        <topology evidence="1">Multi-pass membrane protein</topology>
    </subcellularLocation>
</comment>
<dbReference type="AlphaFoldDB" id="A0A0C7NQY8"/>
<organism evidence="7 8">
    <name type="scientific">Defluviitoga tunisiensis</name>
    <dbReference type="NCBI Taxonomy" id="1006576"/>
    <lineage>
        <taxon>Bacteria</taxon>
        <taxon>Thermotogati</taxon>
        <taxon>Thermotogota</taxon>
        <taxon>Thermotogae</taxon>
        <taxon>Petrotogales</taxon>
        <taxon>Petrotogaceae</taxon>
        <taxon>Defluviitoga</taxon>
    </lineage>
</organism>
<feature type="transmembrane region" description="Helical" evidence="6">
    <location>
        <begin position="392"/>
        <end position="411"/>
    </location>
</feature>
<feature type="transmembrane region" description="Helical" evidence="6">
    <location>
        <begin position="258"/>
        <end position="280"/>
    </location>
</feature>
<dbReference type="CDD" id="cd11484">
    <property type="entry name" value="SLC-NCS1sbd_CobB-like"/>
    <property type="match status" value="1"/>
</dbReference>
<feature type="transmembrane region" description="Helical" evidence="6">
    <location>
        <begin position="130"/>
        <end position="149"/>
    </location>
</feature>
<name>A0A0C7NQY8_DEFTU</name>
<dbReference type="PANTHER" id="PTHR30569:SF0">
    <property type="entry name" value="CYTOSINE PERMEASE"/>
    <property type="match status" value="1"/>
</dbReference>
<evidence type="ECO:0000313" key="7">
    <source>
        <dbReference type="EMBL" id="CEP78262.1"/>
    </source>
</evidence>
<dbReference type="InterPro" id="IPR001248">
    <property type="entry name" value="Pur-cyt_permease"/>
</dbReference>
<reference evidence="8" key="1">
    <citation type="submission" date="2014-11" db="EMBL/GenBank/DDBJ databases">
        <authorList>
            <person name="Wibberg D."/>
        </authorList>
    </citation>
    <scope>NUCLEOTIDE SEQUENCE [LARGE SCALE GENOMIC DNA]</scope>
    <source>
        <strain evidence="8">L3</strain>
    </source>
</reference>
<dbReference type="Pfam" id="PF02133">
    <property type="entry name" value="Transp_cyt_pur"/>
    <property type="match status" value="1"/>
</dbReference>
<dbReference type="HOGENOM" id="CLU_035711_0_0_0"/>
<dbReference type="KEGG" id="dtn:DTL3_0958"/>
<sequence>MEKYALDRIPDSERRSWWSIALIWAGSIISVSALMVGGVIVQGMPLVQGIIAGAIGYTIVLVLMIFQGMMGADFGVPTVITASSAFGSQGAKYVISAILAISCIGWFGVQTGICGAAFSQIMYMWLGVEIPVWLSGLIWGIIMLLTAVYGYEALEYLNYIAIPALIILCIVGVVMVIKNFGAVSLKSYTPKENYSWSYAIGLSVGGFAVGGTIAADLTRYARKRKDAILSGLIGIWPAGVFLVVIGGLLTVVAGTFDITIALAQLGLGLIGSIILVLATWTTNTVNAYSGGLALVNLFNLKSEKRGLMTLIAGAIGTILAVVGLLDHFTSFLTILTAGIPPVSGCMIADYWICKKGNKEAWQNNIPKVNWIGLISWAVGFAIAIFVNVGISAINGVIASMVLYCALYYPFYSKKTVKSIESIVEK</sequence>
<dbReference type="InterPro" id="IPR030191">
    <property type="entry name" value="CodB"/>
</dbReference>
<gene>
    <name evidence="7" type="primary">codB</name>
    <name evidence="7" type="ORF">DTL3_0958</name>
</gene>
<keyword evidence="8" id="KW-1185">Reference proteome</keyword>
<feature type="transmembrane region" description="Helical" evidence="6">
    <location>
        <begin position="331"/>
        <end position="352"/>
    </location>
</feature>
<dbReference type="RefSeq" id="WP_045087754.1">
    <property type="nucleotide sequence ID" value="NZ_LN824141.1"/>
</dbReference>
<evidence type="ECO:0000256" key="4">
    <source>
        <dbReference type="ARBA" id="ARBA00022989"/>
    </source>
</evidence>
<proteinExistence type="inferred from homology"/>
<evidence type="ECO:0000313" key="8">
    <source>
        <dbReference type="Proteomes" id="UP000032809"/>
    </source>
</evidence>
<dbReference type="Proteomes" id="UP000032809">
    <property type="component" value="Chromosome I"/>
</dbReference>
<dbReference type="GO" id="GO:0015209">
    <property type="term" value="F:cytosine transmembrane transporter activity"/>
    <property type="evidence" value="ECO:0007669"/>
    <property type="project" value="InterPro"/>
</dbReference>
<evidence type="ECO:0000256" key="5">
    <source>
        <dbReference type="ARBA" id="ARBA00023136"/>
    </source>
</evidence>
<protein>
    <submittedName>
        <fullName evidence="7">Purine-cytosine permease</fullName>
    </submittedName>
</protein>
<evidence type="ECO:0000256" key="1">
    <source>
        <dbReference type="ARBA" id="ARBA00004141"/>
    </source>
</evidence>